<feature type="region of interest" description="Disordered" evidence="1">
    <location>
        <begin position="47"/>
        <end position="111"/>
    </location>
</feature>
<keyword evidence="3" id="KW-1185">Reference proteome</keyword>
<proteinExistence type="predicted"/>
<dbReference type="EMBL" id="CAJVCH010167064">
    <property type="protein sequence ID" value="CAG7728705.1"/>
    <property type="molecule type" value="Genomic_DNA"/>
</dbReference>
<feature type="compositionally biased region" description="Basic residues" evidence="1">
    <location>
        <begin position="48"/>
        <end position="58"/>
    </location>
</feature>
<evidence type="ECO:0000256" key="1">
    <source>
        <dbReference type="SAM" id="MobiDB-lite"/>
    </source>
</evidence>
<protein>
    <recommendedName>
        <fullName evidence="4">Ashwin</fullName>
    </recommendedName>
</protein>
<name>A0A8J2P1Q9_9HEXA</name>
<organism evidence="2 3">
    <name type="scientific">Allacma fusca</name>
    <dbReference type="NCBI Taxonomy" id="39272"/>
    <lineage>
        <taxon>Eukaryota</taxon>
        <taxon>Metazoa</taxon>
        <taxon>Ecdysozoa</taxon>
        <taxon>Arthropoda</taxon>
        <taxon>Hexapoda</taxon>
        <taxon>Collembola</taxon>
        <taxon>Symphypleona</taxon>
        <taxon>Sminthuridae</taxon>
        <taxon>Allacma</taxon>
    </lineage>
</organism>
<gene>
    <name evidence="2" type="ORF">AFUS01_LOCUS17466</name>
</gene>
<dbReference type="Proteomes" id="UP000708208">
    <property type="component" value="Unassembled WGS sequence"/>
</dbReference>
<feature type="compositionally biased region" description="Polar residues" evidence="1">
    <location>
        <begin position="63"/>
        <end position="77"/>
    </location>
</feature>
<accession>A0A8J2P1Q9</accession>
<evidence type="ECO:0000313" key="2">
    <source>
        <dbReference type="EMBL" id="CAG7728705.1"/>
    </source>
</evidence>
<sequence>MDVEDLQALLIERGVLPQDLPSDRGGIVNLYNRLVLPLPQREIIKSSRLSKKLRRHKSPDKGMSNNTYTPVTNSKTSVHVHLEPSRCLKSKSTNNDAHPPAKKSKNVITWP</sequence>
<evidence type="ECO:0000313" key="3">
    <source>
        <dbReference type="Proteomes" id="UP000708208"/>
    </source>
</evidence>
<comment type="caution">
    <text evidence="2">The sequence shown here is derived from an EMBL/GenBank/DDBJ whole genome shotgun (WGS) entry which is preliminary data.</text>
</comment>
<reference evidence="2" key="1">
    <citation type="submission" date="2021-06" db="EMBL/GenBank/DDBJ databases">
        <authorList>
            <person name="Hodson N. C."/>
            <person name="Mongue J. A."/>
            <person name="Jaron S. K."/>
        </authorList>
    </citation>
    <scope>NUCLEOTIDE SEQUENCE</scope>
</reference>
<evidence type="ECO:0008006" key="4">
    <source>
        <dbReference type="Google" id="ProtNLM"/>
    </source>
</evidence>
<dbReference type="AlphaFoldDB" id="A0A8J2P1Q9"/>